<organism evidence="1 2">
    <name type="scientific">Antarctobacter heliothermus</name>
    <dbReference type="NCBI Taxonomy" id="74033"/>
    <lineage>
        <taxon>Bacteria</taxon>
        <taxon>Pseudomonadati</taxon>
        <taxon>Pseudomonadota</taxon>
        <taxon>Alphaproteobacteria</taxon>
        <taxon>Rhodobacterales</taxon>
        <taxon>Roseobacteraceae</taxon>
        <taxon>Antarctobacter</taxon>
    </lineage>
</organism>
<name>A0A222DZF4_9RHOB</name>
<proteinExistence type="predicted"/>
<dbReference type="AlphaFoldDB" id="A0A222DZF4"/>
<dbReference type="EMBL" id="CP022540">
    <property type="protein sequence ID" value="ASP19326.1"/>
    <property type="molecule type" value="Genomic_DNA"/>
</dbReference>
<gene>
    <name evidence="1" type="ORF">ANTHELSMS3_00606</name>
</gene>
<evidence type="ECO:0000313" key="1">
    <source>
        <dbReference type="EMBL" id="ASP19326.1"/>
    </source>
</evidence>
<evidence type="ECO:0000313" key="2">
    <source>
        <dbReference type="Proteomes" id="UP000203589"/>
    </source>
</evidence>
<dbReference type="KEGG" id="aht:ANTHELSMS3_00606"/>
<reference evidence="1 2" key="1">
    <citation type="submission" date="2017-07" db="EMBL/GenBank/DDBJ databases">
        <title>Genome Sequence of Antarctobacter heliothermus Strain SMS3 Isolated from a culture of the Diatom Skeletonema marinoi.</title>
        <authorList>
            <person name="Topel M."/>
            <person name="Pinder M.I.M."/>
            <person name="Johansson O.N."/>
            <person name="Kourtchenko O."/>
            <person name="Godhe A."/>
            <person name="Clarke A.K."/>
        </authorList>
    </citation>
    <scope>NUCLEOTIDE SEQUENCE [LARGE SCALE GENOMIC DNA]</scope>
    <source>
        <strain evidence="1 2">SMS3</strain>
    </source>
</reference>
<protein>
    <submittedName>
        <fullName evidence="1">Uncharacterized protein</fullName>
    </submittedName>
</protein>
<dbReference type="Proteomes" id="UP000203589">
    <property type="component" value="Chromosome"/>
</dbReference>
<sequence>MIFSTGGCGLLILLQNCRFRPVRDDLSMAPVAFSLGALYIAKH</sequence>
<keyword evidence="2" id="KW-1185">Reference proteome</keyword>
<accession>A0A222DZF4</accession>